<dbReference type="InterPro" id="IPR011766">
    <property type="entry name" value="TPP_enzyme_TPP-bd"/>
</dbReference>
<organism evidence="4 5">
    <name type="scientific">Nocardia ninae NBRC 108245</name>
    <dbReference type="NCBI Taxonomy" id="1210091"/>
    <lineage>
        <taxon>Bacteria</taxon>
        <taxon>Bacillati</taxon>
        <taxon>Actinomycetota</taxon>
        <taxon>Actinomycetes</taxon>
        <taxon>Mycobacteriales</taxon>
        <taxon>Nocardiaceae</taxon>
        <taxon>Nocardia</taxon>
    </lineage>
</organism>
<feature type="domain" description="Thiamine pyrophosphate enzyme TPP-binding" evidence="3">
    <location>
        <begin position="38"/>
        <end position="158"/>
    </location>
</feature>
<accession>A0A511MVC9</accession>
<keyword evidence="4" id="KW-0670">Pyruvate</keyword>
<dbReference type="RefSeq" id="WP_147143649.1">
    <property type="nucleotide sequence ID" value="NZ_BJXA01000131.1"/>
</dbReference>
<evidence type="ECO:0000313" key="5">
    <source>
        <dbReference type="Proteomes" id="UP000321424"/>
    </source>
</evidence>
<dbReference type="EMBL" id="BJXA01000131">
    <property type="protein sequence ID" value="GEM44056.1"/>
    <property type="molecule type" value="Genomic_DNA"/>
</dbReference>
<protein>
    <submittedName>
        <fullName evidence="4">Sulfopyruvate decarboxylase subunit beta</fullName>
    </submittedName>
</protein>
<dbReference type="PANTHER" id="PTHR42818">
    <property type="entry name" value="SULFOPYRUVATE DECARBOXYLASE SUBUNIT ALPHA"/>
    <property type="match status" value="1"/>
</dbReference>
<dbReference type="InterPro" id="IPR051818">
    <property type="entry name" value="TPP_dependent_decarboxylase"/>
</dbReference>
<dbReference type="GO" id="GO:0030976">
    <property type="term" value="F:thiamine pyrophosphate binding"/>
    <property type="evidence" value="ECO:0007669"/>
    <property type="project" value="InterPro"/>
</dbReference>
<evidence type="ECO:0000313" key="4">
    <source>
        <dbReference type="EMBL" id="GEM44056.1"/>
    </source>
</evidence>
<evidence type="ECO:0000256" key="1">
    <source>
        <dbReference type="ARBA" id="ARBA00022793"/>
    </source>
</evidence>
<comment type="caution">
    <text evidence="4">The sequence shown here is derived from an EMBL/GenBank/DDBJ whole genome shotgun (WGS) entry which is preliminary data.</text>
</comment>
<dbReference type="OrthoDB" id="9785953at2"/>
<name>A0A511MVC9_9NOCA</name>
<dbReference type="Gene3D" id="3.40.50.970">
    <property type="match status" value="1"/>
</dbReference>
<reference evidence="4 5" key="1">
    <citation type="submission" date="2019-07" db="EMBL/GenBank/DDBJ databases">
        <title>Whole genome shotgun sequence of Nocardia ninae NBRC 108245.</title>
        <authorList>
            <person name="Hosoyama A."/>
            <person name="Uohara A."/>
            <person name="Ohji S."/>
            <person name="Ichikawa N."/>
        </authorList>
    </citation>
    <scope>NUCLEOTIDE SEQUENCE [LARGE SCALE GENOMIC DNA]</scope>
    <source>
        <strain evidence="4 5">NBRC 108245</strain>
    </source>
</reference>
<dbReference type="GO" id="GO:0016831">
    <property type="term" value="F:carboxy-lyase activity"/>
    <property type="evidence" value="ECO:0007669"/>
    <property type="project" value="UniProtKB-KW"/>
</dbReference>
<proteinExistence type="predicted"/>
<evidence type="ECO:0000259" key="3">
    <source>
        <dbReference type="Pfam" id="PF02775"/>
    </source>
</evidence>
<dbReference type="Pfam" id="PF02775">
    <property type="entry name" value="TPP_enzyme_C"/>
    <property type="match status" value="1"/>
</dbReference>
<keyword evidence="5" id="KW-1185">Reference proteome</keyword>
<keyword evidence="2" id="KW-0456">Lyase</keyword>
<dbReference type="GO" id="GO:0000287">
    <property type="term" value="F:magnesium ion binding"/>
    <property type="evidence" value="ECO:0007669"/>
    <property type="project" value="UniProtKB-ARBA"/>
</dbReference>
<gene>
    <name evidence="4" type="ORF">NN4_85750</name>
</gene>
<dbReference type="SUPFAM" id="SSF52518">
    <property type="entry name" value="Thiamin diphosphate-binding fold (THDP-binding)"/>
    <property type="match status" value="1"/>
</dbReference>
<dbReference type="InterPro" id="IPR029061">
    <property type="entry name" value="THDP-binding"/>
</dbReference>
<evidence type="ECO:0000256" key="2">
    <source>
        <dbReference type="ARBA" id="ARBA00023239"/>
    </source>
</evidence>
<dbReference type="AlphaFoldDB" id="A0A511MVC9"/>
<dbReference type="PANTHER" id="PTHR42818:SF1">
    <property type="entry name" value="SULFOPYRUVATE DECARBOXYLASE"/>
    <property type="match status" value="1"/>
</dbReference>
<sequence length="196" mass="20600">MKRIDALRIIAAQTSDLPVVVTCAASSRELAAVADRPNHLYLLDAMGLAGSVATGIALGIADTDVPKVVAIEGDGSLLMNPNVLATGGFLRPSKLVMVLLDNGVYGATANLPTYGARIDLGELATAAGWTVRRAADPEELAARLAEVLSSDGPVLLHVRIAVGNATDVPKLLQNPVILGRRFQDWLESRSAEEVVR</sequence>
<dbReference type="Proteomes" id="UP000321424">
    <property type="component" value="Unassembled WGS sequence"/>
</dbReference>
<keyword evidence="1" id="KW-0210">Decarboxylase</keyword>